<sequence>MGNNLLEQCHKIKEEISNETTFHLGIENLLSLRTQLFDILVQFKVELCRADFNAIPFIEEDGFHSKTIAYSIWHIFRIEDIVIHTLINKDDQIFFSGDYKRSIGSPIITTGNELEKQEISDFSKTLNLDALYEYAESVKDNTNLLLKKLSFCDLERRMTDEDRENLKSLHVVSDSENARWLIDYWCGENIRGLIMMPFSEHWLAHIYASWKIKCALKGISNN</sequence>
<dbReference type="GeneID" id="82525613"/>
<accession>A0A2V1IRN0</accession>
<reference evidence="2" key="1">
    <citation type="submission" date="2018-02" db="EMBL/GenBank/DDBJ databases">
        <authorList>
            <person name="Clavel T."/>
            <person name="Strowig T."/>
        </authorList>
    </citation>
    <scope>NUCLEOTIDE SEQUENCE [LARGE SCALE GENOMIC DNA]</scope>
    <source>
        <strain evidence="2">DSM 103720</strain>
    </source>
</reference>
<keyword evidence="2" id="KW-1185">Reference proteome</keyword>
<dbReference type="RefSeq" id="WP_107031760.1">
    <property type="nucleotide sequence ID" value="NZ_PUEC01000007.1"/>
</dbReference>
<organism evidence="1 2">
    <name type="scientific">Duncaniella muris</name>
    <dbReference type="NCBI Taxonomy" id="2094150"/>
    <lineage>
        <taxon>Bacteria</taxon>
        <taxon>Pseudomonadati</taxon>
        <taxon>Bacteroidota</taxon>
        <taxon>Bacteroidia</taxon>
        <taxon>Bacteroidales</taxon>
        <taxon>Muribaculaceae</taxon>
        <taxon>Duncaniella</taxon>
    </lineage>
</organism>
<proteinExistence type="predicted"/>
<dbReference type="Proteomes" id="UP000244905">
    <property type="component" value="Unassembled WGS sequence"/>
</dbReference>
<dbReference type="InterPro" id="IPR034660">
    <property type="entry name" value="DinB/YfiT-like"/>
</dbReference>
<dbReference type="AlphaFoldDB" id="A0A2V1IRN0"/>
<gene>
    <name evidence="1" type="ORF">C5O23_04545</name>
</gene>
<dbReference type="Gene3D" id="1.20.120.450">
    <property type="entry name" value="dinb family like domain"/>
    <property type="match status" value="1"/>
</dbReference>
<evidence type="ECO:0000313" key="1">
    <source>
        <dbReference type="EMBL" id="PWB03160.1"/>
    </source>
</evidence>
<comment type="caution">
    <text evidence="1">The sequence shown here is derived from an EMBL/GenBank/DDBJ whole genome shotgun (WGS) entry which is preliminary data.</text>
</comment>
<evidence type="ECO:0000313" key="2">
    <source>
        <dbReference type="Proteomes" id="UP000244905"/>
    </source>
</evidence>
<name>A0A2V1IRN0_9BACT</name>
<dbReference type="EMBL" id="PUEC01000007">
    <property type="protein sequence ID" value="PWB03160.1"/>
    <property type="molecule type" value="Genomic_DNA"/>
</dbReference>
<protein>
    <submittedName>
        <fullName evidence="1">Phage head-tail adapter protein</fullName>
    </submittedName>
</protein>